<evidence type="ECO:0000313" key="1">
    <source>
        <dbReference type="EMBL" id="OGN04460.1"/>
    </source>
</evidence>
<evidence type="ECO:0000313" key="2">
    <source>
        <dbReference type="Proteomes" id="UP000177507"/>
    </source>
</evidence>
<reference evidence="1 2" key="1">
    <citation type="journal article" date="2016" name="Nat. Commun.">
        <title>Thousands of microbial genomes shed light on interconnected biogeochemical processes in an aquifer system.</title>
        <authorList>
            <person name="Anantharaman K."/>
            <person name="Brown C.T."/>
            <person name="Hug L.A."/>
            <person name="Sharon I."/>
            <person name="Castelle C.J."/>
            <person name="Probst A.J."/>
            <person name="Thomas B.C."/>
            <person name="Singh A."/>
            <person name="Wilkins M.J."/>
            <person name="Karaoz U."/>
            <person name="Brodie E.L."/>
            <person name="Williams K.H."/>
            <person name="Hubbard S.S."/>
            <person name="Banfield J.F."/>
        </authorList>
    </citation>
    <scope>NUCLEOTIDE SEQUENCE [LARGE SCALE GENOMIC DNA]</scope>
</reference>
<dbReference type="AlphaFoldDB" id="A0A1F8EVU7"/>
<proteinExistence type="predicted"/>
<sequence length="193" mass="22613">MLKTQIYGIDKFEQDLIPLGLDLRRYKEKLKGYQSRPPCILPPMLSAAFDTWLSDLVKSLEKPRRKKIIYDAICATKTTKRDYETEAFLVVNRSIVRVINERVSTWKDYNGEKFYTQKLEFSSNNGDAIEILILNFKKFIETRGLEQLRAHTMKILPFCSSAHLWPKEVSCFYLPETNSPDIWFPQTKHADRA</sequence>
<protein>
    <submittedName>
        <fullName evidence="1">Uncharacterized protein</fullName>
    </submittedName>
</protein>
<dbReference type="Proteomes" id="UP000177507">
    <property type="component" value="Unassembled WGS sequence"/>
</dbReference>
<name>A0A1F8EVU7_9BACT</name>
<gene>
    <name evidence="1" type="ORF">A2831_02790</name>
</gene>
<organism evidence="1 2">
    <name type="scientific">Candidatus Yanofskybacteria bacterium RIFCSPHIGHO2_01_FULL_44_17</name>
    <dbReference type="NCBI Taxonomy" id="1802668"/>
    <lineage>
        <taxon>Bacteria</taxon>
        <taxon>Candidatus Yanofskyibacteriota</taxon>
    </lineage>
</organism>
<dbReference type="EMBL" id="MGJI01000020">
    <property type="protein sequence ID" value="OGN04460.1"/>
    <property type="molecule type" value="Genomic_DNA"/>
</dbReference>
<comment type="caution">
    <text evidence="1">The sequence shown here is derived from an EMBL/GenBank/DDBJ whole genome shotgun (WGS) entry which is preliminary data.</text>
</comment>
<accession>A0A1F8EVU7</accession>